<feature type="compositionally biased region" description="Polar residues" evidence="1">
    <location>
        <begin position="277"/>
        <end position="314"/>
    </location>
</feature>
<reference evidence="3" key="1">
    <citation type="journal article" date="2014" name="Proc. Natl. Acad. Sci. U.S.A.">
        <title>Extensive sampling of basidiomycete genomes demonstrates inadequacy of the white-rot/brown-rot paradigm for wood decay fungi.</title>
        <authorList>
            <person name="Riley R."/>
            <person name="Salamov A.A."/>
            <person name="Brown D.W."/>
            <person name="Nagy L.G."/>
            <person name="Floudas D."/>
            <person name="Held B.W."/>
            <person name="Levasseur A."/>
            <person name="Lombard V."/>
            <person name="Morin E."/>
            <person name="Otillar R."/>
            <person name="Lindquist E.A."/>
            <person name="Sun H."/>
            <person name="LaButti K.M."/>
            <person name="Schmutz J."/>
            <person name="Jabbour D."/>
            <person name="Luo H."/>
            <person name="Baker S.E."/>
            <person name="Pisabarro A.G."/>
            <person name="Walton J.D."/>
            <person name="Blanchette R.A."/>
            <person name="Henrissat B."/>
            <person name="Martin F."/>
            <person name="Cullen D."/>
            <person name="Hibbett D.S."/>
            <person name="Grigoriev I.V."/>
        </authorList>
    </citation>
    <scope>NUCLEOTIDE SEQUENCE [LARGE SCALE GENOMIC DNA]</scope>
    <source>
        <strain evidence="3">MUCL 33604</strain>
    </source>
</reference>
<feature type="compositionally biased region" description="Basic and acidic residues" evidence="1">
    <location>
        <begin position="315"/>
        <end position="325"/>
    </location>
</feature>
<feature type="compositionally biased region" description="Polar residues" evidence="1">
    <location>
        <begin position="619"/>
        <end position="628"/>
    </location>
</feature>
<feature type="compositionally biased region" description="Low complexity" evidence="1">
    <location>
        <begin position="365"/>
        <end position="386"/>
    </location>
</feature>
<dbReference type="InParanoid" id="A0A067QFJ5"/>
<feature type="compositionally biased region" description="Low complexity" evidence="1">
    <location>
        <begin position="438"/>
        <end position="450"/>
    </location>
</feature>
<feature type="region of interest" description="Disordered" evidence="1">
    <location>
        <begin position="575"/>
        <end position="628"/>
    </location>
</feature>
<proteinExistence type="predicted"/>
<feature type="region of interest" description="Disordered" evidence="1">
    <location>
        <begin position="116"/>
        <end position="163"/>
    </location>
</feature>
<organism evidence="2 3">
    <name type="scientific">Jaapia argillacea MUCL 33604</name>
    <dbReference type="NCBI Taxonomy" id="933084"/>
    <lineage>
        <taxon>Eukaryota</taxon>
        <taxon>Fungi</taxon>
        <taxon>Dikarya</taxon>
        <taxon>Basidiomycota</taxon>
        <taxon>Agaricomycotina</taxon>
        <taxon>Agaricomycetes</taxon>
        <taxon>Agaricomycetidae</taxon>
        <taxon>Jaapiales</taxon>
        <taxon>Jaapiaceae</taxon>
        <taxon>Jaapia</taxon>
    </lineage>
</organism>
<dbReference type="Proteomes" id="UP000027265">
    <property type="component" value="Unassembled WGS sequence"/>
</dbReference>
<feature type="compositionally biased region" description="Basic residues" evidence="1">
    <location>
        <begin position="135"/>
        <end position="144"/>
    </location>
</feature>
<dbReference type="OrthoDB" id="3168838at2759"/>
<dbReference type="EMBL" id="KL197712">
    <property type="protein sequence ID" value="KDQ61376.1"/>
    <property type="molecule type" value="Genomic_DNA"/>
</dbReference>
<gene>
    <name evidence="2" type="ORF">JAAARDRAFT_171553</name>
</gene>
<evidence type="ECO:0000313" key="2">
    <source>
        <dbReference type="EMBL" id="KDQ61376.1"/>
    </source>
</evidence>
<name>A0A067QFJ5_9AGAM</name>
<sequence length="628" mass="69896">MGFFQRFFSIASRKGKKNGKKSTPPEFDVEFAQPYEQTRRGLQLEQDPEDAASRLLRSSSAHFSVVTELDYTSMPPLPHPINSLTTTPCATPPPRSAAVQRSGTYVVTVHGREVLKPAEFSTPPKPAEDDDAKTPRRRVRRKPVNPKDVPVTPRDKNRLSALRRDPSVASLLNWYDEDGRVSSQAFSNTPPENHIEDRDRGVGREQVKRTGSTLRQLLGEPSSNEHDETFEGDISWAERFLEEGAQSTTSLQSALSATFDMTFNPLLPHPPFHHTTMNNSFSTTHDLSDAMNGSENYPSISSLRVELSSETETSQDSHDGARLADPKTPLPASQVFGFLTEKRKPSAPLAPPPPPEEKPLPPLIPSSTGSTLQSTSSESESLPSRSESPDIAIPLHDDTQLQIFPTSQEAEPDTISMSTILNPAAFDMSSIYDSHQPSVSISKSNSNASSRIPRGPRPPLKSVPTQLQADVKRRMETIEDLSESSDIFTKMPRRPSHRRSEVKELHTNYASTSKLSSTTQNQLGQQRLDVVGQRYDKENTPSPENVPTTRRHIRTIMNTKQLGDLPPMTPMRTRSALQVPDRPSTASSSELSPVARDMMISVREQRMRAREMERRYGRSKSSTGRYRG</sequence>
<feature type="region of interest" description="Disordered" evidence="1">
    <location>
        <begin position="274"/>
        <end position="331"/>
    </location>
</feature>
<feature type="region of interest" description="Disordered" evidence="1">
    <location>
        <begin position="343"/>
        <end position="392"/>
    </location>
</feature>
<dbReference type="AlphaFoldDB" id="A0A067QFJ5"/>
<evidence type="ECO:0000256" key="1">
    <source>
        <dbReference type="SAM" id="MobiDB-lite"/>
    </source>
</evidence>
<dbReference type="STRING" id="933084.A0A067QFJ5"/>
<feature type="region of interest" description="Disordered" evidence="1">
    <location>
        <begin position="182"/>
        <end position="205"/>
    </location>
</feature>
<feature type="compositionally biased region" description="Basic and acidic residues" evidence="1">
    <location>
        <begin position="603"/>
        <end position="616"/>
    </location>
</feature>
<accession>A0A067QFJ5</accession>
<keyword evidence="3" id="KW-1185">Reference proteome</keyword>
<dbReference type="HOGENOM" id="CLU_026520_0_0_1"/>
<feature type="compositionally biased region" description="Basic and acidic residues" evidence="1">
    <location>
        <begin position="193"/>
        <end position="205"/>
    </location>
</feature>
<evidence type="ECO:0000313" key="3">
    <source>
        <dbReference type="Proteomes" id="UP000027265"/>
    </source>
</evidence>
<protein>
    <submittedName>
        <fullName evidence="2">Uncharacterized protein</fullName>
    </submittedName>
</protein>
<feature type="compositionally biased region" description="Pro residues" evidence="1">
    <location>
        <begin position="348"/>
        <end position="364"/>
    </location>
</feature>
<feature type="compositionally biased region" description="Basic and acidic residues" evidence="1">
    <location>
        <begin position="153"/>
        <end position="163"/>
    </location>
</feature>
<feature type="region of interest" description="Disordered" evidence="1">
    <location>
        <begin position="435"/>
        <end position="464"/>
    </location>
</feature>
<feature type="compositionally biased region" description="Polar residues" evidence="1">
    <location>
        <begin position="182"/>
        <end position="191"/>
    </location>
</feature>